<dbReference type="eggNOG" id="COG0122">
    <property type="taxonomic scope" value="Bacteria"/>
</dbReference>
<evidence type="ECO:0000313" key="10">
    <source>
        <dbReference type="EMBL" id="ACE04333.1"/>
    </source>
</evidence>
<comment type="similarity">
    <text evidence="1">Belongs to the type-1 OGG1 family.</text>
</comment>
<dbReference type="SMART" id="SM00478">
    <property type="entry name" value="ENDO3c"/>
    <property type="match status" value="1"/>
</dbReference>
<dbReference type="Gene3D" id="3.30.310.260">
    <property type="match status" value="1"/>
</dbReference>
<evidence type="ECO:0000256" key="3">
    <source>
        <dbReference type="ARBA" id="ARBA00022763"/>
    </source>
</evidence>
<dbReference type="PANTHER" id="PTHR10242">
    <property type="entry name" value="8-OXOGUANINE DNA GLYCOSYLASE"/>
    <property type="match status" value="1"/>
</dbReference>
<dbReference type="PANTHER" id="PTHR10242:SF2">
    <property type="entry name" value="N-GLYCOSYLASE_DNA LYASE"/>
    <property type="match status" value="1"/>
</dbReference>
<dbReference type="GO" id="GO:0006289">
    <property type="term" value="P:nucleotide-excision repair"/>
    <property type="evidence" value="ECO:0007669"/>
    <property type="project" value="InterPro"/>
</dbReference>
<evidence type="ECO:0000256" key="1">
    <source>
        <dbReference type="ARBA" id="ARBA00010679"/>
    </source>
</evidence>
<organism evidence="10">
    <name type="scientific">Chlorobium phaeobacteroides (strain BS1)</name>
    <dbReference type="NCBI Taxonomy" id="331678"/>
    <lineage>
        <taxon>Bacteria</taxon>
        <taxon>Pseudomonadati</taxon>
        <taxon>Chlorobiota</taxon>
        <taxon>Chlorobiia</taxon>
        <taxon>Chlorobiales</taxon>
        <taxon>Chlorobiaceae</taxon>
        <taxon>Chlorobium/Pelodictyon group</taxon>
        <taxon>Chlorobium</taxon>
    </lineage>
</organism>
<evidence type="ECO:0000256" key="6">
    <source>
        <dbReference type="ARBA" id="ARBA00023239"/>
    </source>
</evidence>
<gene>
    <name evidence="10" type="ordered locus">Cphamn1_1405</name>
</gene>
<evidence type="ECO:0000259" key="9">
    <source>
        <dbReference type="SMART" id="SM00478"/>
    </source>
</evidence>
<dbReference type="SUPFAM" id="SSF48150">
    <property type="entry name" value="DNA-glycosylase"/>
    <property type="match status" value="1"/>
</dbReference>
<dbReference type="Pfam" id="PF07934">
    <property type="entry name" value="OGG_N"/>
    <property type="match status" value="1"/>
</dbReference>
<dbReference type="SUPFAM" id="SSF55945">
    <property type="entry name" value="TATA-box binding protein-like"/>
    <property type="match status" value="1"/>
</dbReference>
<name>B3EJD3_CHLPB</name>
<sequence length="313" mass="36201">MERLTQSTTHLYGFDIENTIFSGQCFRWKVTDNTPTVLSGVIGSEMFIIDRSNPVKYTISSTIKFRNINAFNEFNRKYFSLDVDVNSLFPEDFRKRYPEVWDRIQPYTDIKILRQDPFETLITFMCAQGLGMHLIRKQVTYLAQEYGTRHTIRLNDVPYTYFSFPTPEALASTSPESLRLCTNNNCIRADNIIQAAQAVVSGKLDLQALKDPAMPLENVRKTLCSQPGIGFKIADCVMLFGLHRFAAFPIDRHVHQYLAHWFSIGNPLQSLSQKHYLSLQEQAYRILKPELAGFAGHILFHCWRKEIKHLQSY</sequence>
<dbReference type="KEGG" id="cpb:Cphamn1_1405"/>
<reference evidence="10" key="1">
    <citation type="submission" date="2008-06" db="EMBL/GenBank/DDBJ databases">
        <title>Complete sequence of Chlorobium phaeobacteroides BS1.</title>
        <authorList>
            <consortium name="US DOE Joint Genome Institute"/>
            <person name="Lucas S."/>
            <person name="Copeland A."/>
            <person name="Lapidus A."/>
            <person name="Glavina del Rio T."/>
            <person name="Dalin E."/>
            <person name="Tice H."/>
            <person name="Bruce D."/>
            <person name="Goodwin L."/>
            <person name="Pitluck S."/>
            <person name="Schmutz J."/>
            <person name="Larimer F."/>
            <person name="Land M."/>
            <person name="Hauser L."/>
            <person name="Kyrpides N."/>
            <person name="Ovchinnikova G."/>
            <person name="Li T."/>
            <person name="Liu Z."/>
            <person name="Zhao F."/>
            <person name="Overmann J."/>
            <person name="Bryant D.A."/>
            <person name="Richardson P."/>
        </authorList>
    </citation>
    <scope>NUCLEOTIDE SEQUENCE [LARGE SCALE GENOMIC DNA]</scope>
    <source>
        <strain evidence="10">BS1</strain>
    </source>
</reference>
<dbReference type="EC" id="4.2.99.18" evidence="2"/>
<keyword evidence="5" id="KW-0234">DNA repair</keyword>
<dbReference type="InterPro" id="IPR003265">
    <property type="entry name" value="HhH-GPD_domain"/>
</dbReference>
<keyword evidence="6" id="KW-0456">Lyase</keyword>
<dbReference type="GO" id="GO:0006284">
    <property type="term" value="P:base-excision repair"/>
    <property type="evidence" value="ECO:0007669"/>
    <property type="project" value="InterPro"/>
</dbReference>
<dbReference type="GO" id="GO:0008534">
    <property type="term" value="F:oxidized purine nucleobase lesion DNA N-glycosylase activity"/>
    <property type="evidence" value="ECO:0007669"/>
    <property type="project" value="InterPro"/>
</dbReference>
<dbReference type="AlphaFoldDB" id="B3EJD3"/>
<dbReference type="InterPro" id="IPR012904">
    <property type="entry name" value="OGG_N"/>
</dbReference>
<dbReference type="STRING" id="331678.Cphamn1_1405"/>
<dbReference type="GO" id="GO:0003684">
    <property type="term" value="F:damaged DNA binding"/>
    <property type="evidence" value="ECO:0007669"/>
    <property type="project" value="InterPro"/>
</dbReference>
<keyword evidence="7" id="KW-0326">Glycosidase</keyword>
<protein>
    <recommendedName>
        <fullName evidence="2">DNA-(apurinic or apyrimidinic site) lyase</fullName>
        <ecNumber evidence="2">4.2.99.18</ecNumber>
    </recommendedName>
</protein>
<keyword evidence="3" id="KW-0227">DNA damage</keyword>
<dbReference type="EMBL" id="CP001101">
    <property type="protein sequence ID" value="ACE04333.1"/>
    <property type="molecule type" value="Genomic_DNA"/>
</dbReference>
<feature type="domain" description="HhH-GPD" evidence="9">
    <location>
        <begin position="142"/>
        <end position="304"/>
    </location>
</feature>
<dbReference type="CDD" id="cd00056">
    <property type="entry name" value="ENDO3c"/>
    <property type="match status" value="1"/>
</dbReference>
<comment type="catalytic activity">
    <reaction evidence="8">
        <text>2'-deoxyribonucleotide-(2'-deoxyribose 5'-phosphate)-2'-deoxyribonucleotide-DNA = a 3'-end 2'-deoxyribonucleotide-(2,3-dehydro-2,3-deoxyribose 5'-phosphate)-DNA + a 5'-end 5'-phospho-2'-deoxyribonucleoside-DNA + H(+)</text>
        <dbReference type="Rhea" id="RHEA:66592"/>
        <dbReference type="Rhea" id="RHEA-COMP:13180"/>
        <dbReference type="Rhea" id="RHEA-COMP:16897"/>
        <dbReference type="Rhea" id="RHEA-COMP:17067"/>
        <dbReference type="ChEBI" id="CHEBI:15378"/>
        <dbReference type="ChEBI" id="CHEBI:136412"/>
        <dbReference type="ChEBI" id="CHEBI:157695"/>
        <dbReference type="ChEBI" id="CHEBI:167181"/>
        <dbReference type="EC" id="4.2.99.18"/>
    </reaction>
</comment>
<dbReference type="GO" id="GO:0140078">
    <property type="term" value="F:class I DNA-(apurinic or apyrimidinic site) endonuclease activity"/>
    <property type="evidence" value="ECO:0007669"/>
    <property type="project" value="UniProtKB-EC"/>
</dbReference>
<dbReference type="InterPro" id="IPR052054">
    <property type="entry name" value="Oxidative_DNA_repair_enzyme"/>
</dbReference>
<dbReference type="Pfam" id="PF00730">
    <property type="entry name" value="HhH-GPD"/>
    <property type="match status" value="1"/>
</dbReference>
<evidence type="ECO:0000256" key="2">
    <source>
        <dbReference type="ARBA" id="ARBA00012720"/>
    </source>
</evidence>
<dbReference type="OrthoDB" id="9798522at2"/>
<dbReference type="Gene3D" id="1.10.340.30">
    <property type="entry name" value="Hypothetical protein, domain 2"/>
    <property type="match status" value="1"/>
</dbReference>
<evidence type="ECO:0000256" key="5">
    <source>
        <dbReference type="ARBA" id="ARBA00023204"/>
    </source>
</evidence>
<dbReference type="HOGENOM" id="CLU_027543_3_2_10"/>
<accession>B3EJD3</accession>
<evidence type="ECO:0000256" key="8">
    <source>
        <dbReference type="ARBA" id="ARBA00044632"/>
    </source>
</evidence>
<evidence type="ECO:0000256" key="7">
    <source>
        <dbReference type="ARBA" id="ARBA00023295"/>
    </source>
</evidence>
<dbReference type="InterPro" id="IPR011257">
    <property type="entry name" value="DNA_glycosylase"/>
</dbReference>
<keyword evidence="4" id="KW-0378">Hydrolase</keyword>
<evidence type="ECO:0000256" key="4">
    <source>
        <dbReference type="ARBA" id="ARBA00022801"/>
    </source>
</evidence>
<proteinExistence type="inferred from homology"/>